<evidence type="ECO:0000256" key="1">
    <source>
        <dbReference type="ARBA" id="ARBA00001946"/>
    </source>
</evidence>
<evidence type="ECO:0000256" key="8">
    <source>
        <dbReference type="ARBA" id="ARBA00022842"/>
    </source>
</evidence>
<dbReference type="InterPro" id="IPR000086">
    <property type="entry name" value="NUDIX_hydrolase_dom"/>
</dbReference>
<dbReference type="EMBL" id="SNXC01000010">
    <property type="protein sequence ID" value="TDO99057.1"/>
    <property type="molecule type" value="Genomic_DNA"/>
</dbReference>
<evidence type="ECO:0000259" key="19">
    <source>
        <dbReference type="PROSITE" id="PS51462"/>
    </source>
</evidence>
<dbReference type="GO" id="GO:0046872">
    <property type="term" value="F:metal ion binding"/>
    <property type="evidence" value="ECO:0007669"/>
    <property type="project" value="UniProtKB-KW"/>
</dbReference>
<dbReference type="PANTHER" id="PTHR47707">
    <property type="entry name" value="8-OXO-DGTP DIPHOSPHATASE"/>
    <property type="match status" value="1"/>
</dbReference>
<keyword evidence="4" id="KW-0235">DNA replication</keyword>
<feature type="binding site" evidence="17">
    <location>
        <begin position="33"/>
        <end position="36"/>
    </location>
    <ligand>
        <name>8-oxo-dGTP</name>
        <dbReference type="ChEBI" id="CHEBI:77896"/>
    </ligand>
</feature>
<dbReference type="InterPro" id="IPR029119">
    <property type="entry name" value="MutY_C"/>
</dbReference>
<dbReference type="GO" id="GO:0044715">
    <property type="term" value="F:8-oxo-dGDP phosphatase activity"/>
    <property type="evidence" value="ECO:0007669"/>
    <property type="project" value="TreeGrafter"/>
</dbReference>
<dbReference type="EC" id="3.6.1.55" evidence="12"/>
<keyword evidence="7" id="KW-0378">Hydrolase</keyword>
<dbReference type="InterPro" id="IPR003561">
    <property type="entry name" value="Mutator_MutT"/>
</dbReference>
<dbReference type="GO" id="GO:0006281">
    <property type="term" value="P:DNA repair"/>
    <property type="evidence" value="ECO:0007669"/>
    <property type="project" value="UniProtKB-KW"/>
</dbReference>
<proteinExistence type="inferred from homology"/>
<evidence type="ECO:0000256" key="4">
    <source>
        <dbReference type="ARBA" id="ARBA00022705"/>
    </source>
</evidence>
<evidence type="ECO:0000256" key="15">
    <source>
        <dbReference type="ARBA" id="ARBA00041979"/>
    </source>
</evidence>
<keyword evidence="21" id="KW-1185">Reference proteome</keyword>
<feature type="binding site" evidence="18">
    <location>
        <position position="36"/>
    </location>
    <ligand>
        <name>Mg(2+)</name>
        <dbReference type="ChEBI" id="CHEBI:18420"/>
    </ligand>
</feature>
<evidence type="ECO:0000256" key="2">
    <source>
        <dbReference type="ARBA" id="ARBA00005582"/>
    </source>
</evidence>
<keyword evidence="3" id="KW-0515">Mutator protein</keyword>
<comment type="catalytic activity">
    <reaction evidence="11">
        <text>8-oxo-GTP + H2O = 8-oxo-GMP + diphosphate + H(+)</text>
        <dbReference type="Rhea" id="RHEA:67616"/>
        <dbReference type="ChEBI" id="CHEBI:15377"/>
        <dbReference type="ChEBI" id="CHEBI:15378"/>
        <dbReference type="ChEBI" id="CHEBI:33019"/>
        <dbReference type="ChEBI" id="CHEBI:143553"/>
        <dbReference type="ChEBI" id="CHEBI:145694"/>
    </reaction>
</comment>
<dbReference type="FunFam" id="3.90.79.10:FF:000014">
    <property type="entry name" value="8-oxo-dGTP diphosphatase MutT"/>
    <property type="match status" value="1"/>
</dbReference>
<evidence type="ECO:0000313" key="20">
    <source>
        <dbReference type="EMBL" id="TDO99057.1"/>
    </source>
</evidence>
<accession>A0A4R6MBR2</accession>
<dbReference type="Proteomes" id="UP000294656">
    <property type="component" value="Unassembled WGS sequence"/>
</dbReference>
<dbReference type="SUPFAM" id="SSF55811">
    <property type="entry name" value="Nudix"/>
    <property type="match status" value="1"/>
</dbReference>
<comment type="similarity">
    <text evidence="2">Belongs to the Nudix hydrolase family.</text>
</comment>
<comment type="caution">
    <text evidence="20">The sequence shown here is derived from an EMBL/GenBank/DDBJ whole genome shotgun (WGS) entry which is preliminary data.</text>
</comment>
<dbReference type="InterPro" id="IPR047127">
    <property type="entry name" value="MutT-like"/>
</dbReference>
<dbReference type="InterPro" id="IPR015797">
    <property type="entry name" value="NUDIX_hydrolase-like_dom_sf"/>
</dbReference>
<evidence type="ECO:0000256" key="7">
    <source>
        <dbReference type="ARBA" id="ARBA00022801"/>
    </source>
</evidence>
<dbReference type="AlphaFoldDB" id="A0A4R6MBR2"/>
<feature type="domain" description="Nudix hydrolase" evidence="19">
    <location>
        <begin position="1"/>
        <end position="128"/>
    </location>
</feature>
<protein>
    <recommendedName>
        <fullName evidence="13">8-oxo-dGTP diphosphatase</fullName>
        <ecNumber evidence="12">3.6.1.55</ecNumber>
    </recommendedName>
    <alternativeName>
        <fullName evidence="16">7,8-dihydro-8-oxoguanine-triphosphatase</fullName>
    </alternativeName>
    <alternativeName>
        <fullName evidence="15">Mutator protein MutT</fullName>
    </alternativeName>
    <alternativeName>
        <fullName evidence="14">dGTP pyrophosphohydrolase</fullName>
    </alternativeName>
</protein>
<keyword evidence="5 18" id="KW-0479">Metal-binding</keyword>
<sequence>MTLIQVSAGIIKRDDRIFLAFRDEAKHQGGLWEFPGGKCEAGESSYDALCRELLEECAIAVSSATLFKEVRHDYEDKSVVLYFYLVEAFKGEPAGAEGQNVSWVQVCELNDLQFPAANQVIVDELVAQCCELN</sequence>
<evidence type="ECO:0000256" key="5">
    <source>
        <dbReference type="ARBA" id="ARBA00022723"/>
    </source>
</evidence>
<feature type="binding site" evidence="17">
    <location>
        <position position="27"/>
    </location>
    <ligand>
        <name>8-oxo-dGTP</name>
        <dbReference type="ChEBI" id="CHEBI:77896"/>
    </ligand>
</feature>
<evidence type="ECO:0000256" key="12">
    <source>
        <dbReference type="ARBA" id="ARBA00038905"/>
    </source>
</evidence>
<evidence type="ECO:0000256" key="9">
    <source>
        <dbReference type="ARBA" id="ARBA00023204"/>
    </source>
</evidence>
<dbReference type="NCBIfam" id="TIGR00586">
    <property type="entry name" value="mutt"/>
    <property type="match status" value="1"/>
</dbReference>
<gene>
    <name evidence="20" type="ORF">DFP79_1482</name>
</gene>
<reference evidence="20 21" key="1">
    <citation type="submission" date="2019-03" db="EMBL/GenBank/DDBJ databases">
        <title>Genomic Encyclopedia of Type Strains, Phase III (KMG-III): the genomes of soil and plant-associated and newly described type strains.</title>
        <authorList>
            <person name="Whitman W."/>
        </authorList>
    </citation>
    <scope>NUCLEOTIDE SEQUENCE [LARGE SCALE GENOMIC DNA]</scope>
    <source>
        <strain evidence="20 21">CECT 7378</strain>
    </source>
</reference>
<comment type="cofactor">
    <cofactor evidence="1 18">
        <name>Mg(2+)</name>
        <dbReference type="ChEBI" id="CHEBI:18420"/>
    </cofactor>
</comment>
<keyword evidence="6" id="KW-0227">DNA damage</keyword>
<dbReference type="CDD" id="cd03425">
    <property type="entry name" value="NUDIX_MutT_NudA_like"/>
    <property type="match status" value="1"/>
</dbReference>
<evidence type="ECO:0000256" key="6">
    <source>
        <dbReference type="ARBA" id="ARBA00022763"/>
    </source>
</evidence>
<organism evidence="20 21">
    <name type="scientific">Marinomonas balearica</name>
    <dbReference type="NCBI Taxonomy" id="491947"/>
    <lineage>
        <taxon>Bacteria</taxon>
        <taxon>Pseudomonadati</taxon>
        <taxon>Pseudomonadota</taxon>
        <taxon>Gammaproteobacteria</taxon>
        <taxon>Oceanospirillales</taxon>
        <taxon>Oceanospirillaceae</taxon>
        <taxon>Marinomonas</taxon>
    </lineage>
</organism>
<feature type="binding site" evidence="17">
    <location>
        <position position="118"/>
    </location>
    <ligand>
        <name>8-oxo-dGTP</name>
        <dbReference type="ChEBI" id="CHEBI:77896"/>
    </ligand>
</feature>
<evidence type="ECO:0000256" key="14">
    <source>
        <dbReference type="ARBA" id="ARBA00041592"/>
    </source>
</evidence>
<evidence type="ECO:0000256" key="10">
    <source>
        <dbReference type="ARBA" id="ARBA00035861"/>
    </source>
</evidence>
<evidence type="ECO:0000256" key="17">
    <source>
        <dbReference type="PIRSR" id="PIRSR603561-1"/>
    </source>
</evidence>
<feature type="binding site" evidence="18">
    <location>
        <position position="56"/>
    </location>
    <ligand>
        <name>Mg(2+)</name>
        <dbReference type="ChEBI" id="CHEBI:18420"/>
    </ligand>
</feature>
<dbReference type="GO" id="GO:0008413">
    <property type="term" value="F:8-oxo-7,8-dihydroguanosine triphosphate pyrophosphatase activity"/>
    <property type="evidence" value="ECO:0007669"/>
    <property type="project" value="InterPro"/>
</dbReference>
<dbReference type="GO" id="GO:0044716">
    <property type="term" value="F:8-oxo-GDP phosphatase activity"/>
    <property type="evidence" value="ECO:0007669"/>
    <property type="project" value="TreeGrafter"/>
</dbReference>
<dbReference type="OrthoDB" id="9810648at2"/>
<evidence type="ECO:0000256" key="18">
    <source>
        <dbReference type="PIRSR" id="PIRSR603561-2"/>
    </source>
</evidence>
<dbReference type="Gene3D" id="3.90.79.10">
    <property type="entry name" value="Nucleoside Triphosphate Pyrophosphohydrolase"/>
    <property type="match status" value="1"/>
</dbReference>
<evidence type="ECO:0000256" key="11">
    <source>
        <dbReference type="ARBA" id="ARBA00036904"/>
    </source>
</evidence>
<keyword evidence="8 18" id="KW-0460">Magnesium</keyword>
<keyword evidence="9" id="KW-0234">DNA repair</keyword>
<dbReference type="GO" id="GO:0035539">
    <property type="term" value="F:8-oxo-7,8-dihydrodeoxyguanosine triphosphate pyrophosphatase activity"/>
    <property type="evidence" value="ECO:0007669"/>
    <property type="project" value="UniProtKB-EC"/>
</dbReference>
<name>A0A4R6MBR2_9GAMM</name>
<evidence type="ECO:0000256" key="13">
    <source>
        <dbReference type="ARBA" id="ARBA00040794"/>
    </source>
</evidence>
<dbReference type="PANTHER" id="PTHR47707:SF1">
    <property type="entry name" value="NUDIX HYDROLASE FAMILY PROTEIN"/>
    <property type="match status" value="1"/>
</dbReference>
<comment type="catalytic activity">
    <reaction evidence="10">
        <text>8-oxo-dGTP + H2O = 8-oxo-dGMP + diphosphate + H(+)</text>
        <dbReference type="Rhea" id="RHEA:31575"/>
        <dbReference type="ChEBI" id="CHEBI:15377"/>
        <dbReference type="ChEBI" id="CHEBI:15378"/>
        <dbReference type="ChEBI" id="CHEBI:33019"/>
        <dbReference type="ChEBI" id="CHEBI:63224"/>
        <dbReference type="ChEBI" id="CHEBI:77896"/>
        <dbReference type="EC" id="3.6.1.55"/>
    </reaction>
</comment>
<evidence type="ECO:0000256" key="3">
    <source>
        <dbReference type="ARBA" id="ARBA00022457"/>
    </source>
</evidence>
<feature type="binding site" evidence="17">
    <location>
        <position position="22"/>
    </location>
    <ligand>
        <name>8-oxo-dGTP</name>
        <dbReference type="ChEBI" id="CHEBI:77896"/>
    </ligand>
</feature>
<dbReference type="PROSITE" id="PS51462">
    <property type="entry name" value="NUDIX"/>
    <property type="match status" value="1"/>
</dbReference>
<evidence type="ECO:0000313" key="21">
    <source>
        <dbReference type="Proteomes" id="UP000294656"/>
    </source>
</evidence>
<dbReference type="RefSeq" id="WP_133503265.1">
    <property type="nucleotide sequence ID" value="NZ_SNXC01000010.1"/>
</dbReference>
<dbReference type="Pfam" id="PF14815">
    <property type="entry name" value="NUDIX_4"/>
    <property type="match status" value="1"/>
</dbReference>
<dbReference type="GO" id="GO:0006260">
    <property type="term" value="P:DNA replication"/>
    <property type="evidence" value="ECO:0007669"/>
    <property type="project" value="UniProtKB-KW"/>
</dbReference>
<evidence type="ECO:0000256" key="16">
    <source>
        <dbReference type="ARBA" id="ARBA00042798"/>
    </source>
</evidence>